<reference evidence="7 8" key="1">
    <citation type="journal article" date="2009" name="Stand. Genomic Sci.">
        <title>Complete genome sequence of Cryptobacterium curtum type strain (12-3).</title>
        <authorList>
            <person name="Mavrommatis K."/>
            <person name="Pukall R."/>
            <person name="Rohde C."/>
            <person name="Chen F."/>
            <person name="Sims D."/>
            <person name="Brettin T."/>
            <person name="Kuske C."/>
            <person name="Detter J.C."/>
            <person name="Han C."/>
            <person name="Lapidus A."/>
            <person name="Copeland A."/>
            <person name="Glavina Del Rio T."/>
            <person name="Nolan M."/>
            <person name="Lucas S."/>
            <person name="Tice H."/>
            <person name="Cheng J.F."/>
            <person name="Bruce D."/>
            <person name="Goodwin L."/>
            <person name="Pitluck S."/>
            <person name="Ovchinnikova G."/>
            <person name="Pati A."/>
            <person name="Ivanova N."/>
            <person name="Chen A."/>
            <person name="Palaniappan K."/>
            <person name="Chain P."/>
            <person name="D'haeseleer P."/>
            <person name="Goker M."/>
            <person name="Bristow J."/>
            <person name="Eisen J.A."/>
            <person name="Markowitz V."/>
            <person name="Hugenholtz P."/>
            <person name="Rohde M."/>
            <person name="Klenk H.P."/>
            <person name="Kyrpides N.C."/>
        </authorList>
    </citation>
    <scope>NUCLEOTIDE SEQUENCE [LARGE SCALE GENOMIC DNA]</scope>
    <source>
        <strain evidence="8">ATCC 700683 / DSM 15641 / 12-3</strain>
    </source>
</reference>
<accession>C7MP50</accession>
<dbReference type="SUPFAM" id="SSF51905">
    <property type="entry name" value="FAD/NAD(P)-binding domain"/>
    <property type="match status" value="1"/>
</dbReference>
<keyword evidence="4" id="KW-0560">Oxidoreductase</keyword>
<evidence type="ECO:0000256" key="3">
    <source>
        <dbReference type="ARBA" id="ARBA00022827"/>
    </source>
</evidence>
<dbReference type="PANTHER" id="PTHR43400:SF7">
    <property type="entry name" value="FAD-DEPENDENT OXIDOREDUCTASE 2 FAD BINDING DOMAIN-CONTAINING PROTEIN"/>
    <property type="match status" value="1"/>
</dbReference>
<evidence type="ECO:0000313" key="7">
    <source>
        <dbReference type="EMBL" id="ACU94690.1"/>
    </source>
</evidence>
<keyword evidence="2" id="KW-0285">Flavoprotein</keyword>
<dbReference type="AlphaFoldDB" id="C7MP50"/>
<dbReference type="InterPro" id="IPR006311">
    <property type="entry name" value="TAT_signal"/>
</dbReference>
<dbReference type="Gene3D" id="3.90.700.10">
    <property type="entry name" value="Succinate dehydrogenase/fumarate reductase flavoprotein, catalytic domain"/>
    <property type="match status" value="1"/>
</dbReference>
<dbReference type="PROSITE" id="PS51318">
    <property type="entry name" value="TAT"/>
    <property type="match status" value="1"/>
</dbReference>
<sequence length="623" mass="65743">MDDTKPRAGISRRDLFKLGGIAAVGAASASALSGCSSPKSAADKTADIKTTSSAPKGYMCSSDWLGEAPETANPSQTFDCDVLVAGGGHAGIQAALAAAEGGASVIVIETVAEANRKVKGEDIGHVNSQWLINQGFGPYDVGEVTAEFVKRTNGRGNAEIIRKFVANSGEMFDHTANMITWPNDRIKVTETADPAISPMDPSQLIVQVPGIAADGPVTYPMVRGGYKSWAAVAQFMGPIQHETFNGVAAFSRLDEFQQFAILAGQDLGVDWHFETTAVKLTQDSSGKVNGLIAKKGDGSIVQYNTKIGVILCTGDYAANGEMVWNLNTEISEWAARAGKGPDDVKGFSTSDGTGHKMACWVGGMMEPSPRPVMSMGGGGGGPWGTSAYLWVNADGKRYMNEAQTLAAWPMSLQQPKGPITTITDAKWYETMKNASLDHGAPNYGRPVYYEELKEDMANVPVGDPNGGTCRTCTIAERMASTVYAANTLEELCDLIGYEGDAKKNLLKTVEDYNKLCAAGEDTQYGKDPIFMQAVDTPPFYASSSMNDRSASAGLVTLAGVVCNEDLEVVDTDNKPIGGLWAAGNCLGGRYGTGYATPFAGNSIGMAMTHGRVAGKLATGQEVL</sequence>
<keyword evidence="3" id="KW-0274">FAD</keyword>
<dbReference type="Proteomes" id="UP000000954">
    <property type="component" value="Chromosome"/>
</dbReference>
<dbReference type="STRING" id="469378.Ccur_09990"/>
<dbReference type="Gene3D" id="3.50.50.60">
    <property type="entry name" value="FAD/NAD(P)-binding domain"/>
    <property type="match status" value="2"/>
</dbReference>
<dbReference type="PROSITE" id="PS51257">
    <property type="entry name" value="PROKAR_LIPOPROTEIN"/>
    <property type="match status" value="1"/>
</dbReference>
<dbReference type="Pfam" id="PF00890">
    <property type="entry name" value="FAD_binding_2"/>
    <property type="match status" value="1"/>
</dbReference>
<dbReference type="GO" id="GO:0033765">
    <property type="term" value="F:steroid dehydrogenase activity, acting on the CH-CH group of donors"/>
    <property type="evidence" value="ECO:0007669"/>
    <property type="project" value="UniProtKB-ARBA"/>
</dbReference>
<feature type="region of interest" description="Disordered" evidence="5">
    <location>
        <begin position="33"/>
        <end position="54"/>
    </location>
</feature>
<evidence type="ECO:0000256" key="5">
    <source>
        <dbReference type="SAM" id="MobiDB-lite"/>
    </source>
</evidence>
<evidence type="ECO:0000259" key="6">
    <source>
        <dbReference type="Pfam" id="PF00890"/>
    </source>
</evidence>
<dbReference type="InterPro" id="IPR003953">
    <property type="entry name" value="FAD-dep_OxRdtase_2_FAD-bd"/>
</dbReference>
<dbReference type="InterPro" id="IPR036188">
    <property type="entry name" value="FAD/NAD-bd_sf"/>
</dbReference>
<dbReference type="RefSeq" id="WP_012803376.1">
    <property type="nucleotide sequence ID" value="NC_013170.1"/>
</dbReference>
<keyword evidence="8" id="KW-1185">Reference proteome</keyword>
<dbReference type="HOGENOM" id="CLU_011398_4_3_11"/>
<name>C7MP50_CRYCD</name>
<dbReference type="InterPro" id="IPR027477">
    <property type="entry name" value="Succ_DH/fumarate_Rdtase_cat_sf"/>
</dbReference>
<dbReference type="eggNOG" id="COG1053">
    <property type="taxonomic scope" value="Bacteria"/>
</dbReference>
<dbReference type="OrthoDB" id="3169579at2"/>
<evidence type="ECO:0000256" key="1">
    <source>
        <dbReference type="ARBA" id="ARBA00001974"/>
    </source>
</evidence>
<evidence type="ECO:0000313" key="8">
    <source>
        <dbReference type="Proteomes" id="UP000000954"/>
    </source>
</evidence>
<organism evidence="7 8">
    <name type="scientific">Cryptobacterium curtum (strain ATCC 700683 / DSM 15641 / CCUG 43107 / 12-3)</name>
    <dbReference type="NCBI Taxonomy" id="469378"/>
    <lineage>
        <taxon>Bacteria</taxon>
        <taxon>Bacillati</taxon>
        <taxon>Actinomycetota</taxon>
        <taxon>Coriobacteriia</taxon>
        <taxon>Eggerthellales</taxon>
        <taxon>Eggerthellaceae</taxon>
        <taxon>Cryptobacterium</taxon>
    </lineage>
</organism>
<dbReference type="EMBL" id="CP001682">
    <property type="protein sequence ID" value="ACU94690.1"/>
    <property type="molecule type" value="Genomic_DNA"/>
</dbReference>
<protein>
    <submittedName>
        <fullName evidence="7">Succinate dehydrogenase/fumarate reductase flavoprotein subunit</fullName>
    </submittedName>
</protein>
<dbReference type="KEGG" id="ccu:Ccur_09990"/>
<evidence type="ECO:0000256" key="2">
    <source>
        <dbReference type="ARBA" id="ARBA00022630"/>
    </source>
</evidence>
<gene>
    <name evidence="7" type="ordered locus">Ccur_09990</name>
</gene>
<dbReference type="InterPro" id="IPR050315">
    <property type="entry name" value="FAD-oxidoreductase_2"/>
</dbReference>
<proteinExistence type="predicted"/>
<feature type="domain" description="FAD-dependent oxidoreductase 2 FAD-binding" evidence="6">
    <location>
        <begin position="81"/>
        <end position="602"/>
    </location>
</feature>
<dbReference type="SUPFAM" id="SSF56425">
    <property type="entry name" value="Succinate dehydrogenase/fumarate reductase flavoprotein, catalytic domain"/>
    <property type="match status" value="1"/>
</dbReference>
<comment type="cofactor">
    <cofactor evidence="1">
        <name>FAD</name>
        <dbReference type="ChEBI" id="CHEBI:57692"/>
    </cofactor>
</comment>
<evidence type="ECO:0000256" key="4">
    <source>
        <dbReference type="ARBA" id="ARBA00023002"/>
    </source>
</evidence>
<dbReference type="PANTHER" id="PTHR43400">
    <property type="entry name" value="FUMARATE REDUCTASE"/>
    <property type="match status" value="1"/>
</dbReference>